<evidence type="ECO:0000313" key="3">
    <source>
        <dbReference type="Proteomes" id="UP000198253"/>
    </source>
</evidence>
<evidence type="ECO:0008006" key="4">
    <source>
        <dbReference type="Google" id="ProtNLM"/>
    </source>
</evidence>
<dbReference type="RefSeq" id="WP_088982534.1">
    <property type="nucleotide sequence ID" value="NZ_LT607413.1"/>
</dbReference>
<dbReference type="Gene3D" id="3.30.530.20">
    <property type="match status" value="1"/>
</dbReference>
<proteinExistence type="predicted"/>
<reference evidence="3" key="1">
    <citation type="submission" date="2016-06" db="EMBL/GenBank/DDBJ databases">
        <authorList>
            <person name="Varghese N."/>
            <person name="Submissions Spin"/>
        </authorList>
    </citation>
    <scope>NUCLEOTIDE SEQUENCE [LARGE SCALE GENOMIC DNA]</scope>
    <source>
        <strain evidence="3">DSM 43816</strain>
    </source>
</reference>
<dbReference type="OrthoDB" id="3368296at2"/>
<dbReference type="AlphaFoldDB" id="A0A1C4XXY1"/>
<dbReference type="InParanoid" id="A0A1C4XXY1"/>
<dbReference type="SUPFAM" id="SSF55961">
    <property type="entry name" value="Bet v1-like"/>
    <property type="match status" value="1"/>
</dbReference>
<dbReference type="EMBL" id="LT607413">
    <property type="protein sequence ID" value="SCF13349.1"/>
    <property type="molecule type" value="Genomic_DNA"/>
</dbReference>
<evidence type="ECO:0000313" key="2">
    <source>
        <dbReference type="EMBL" id="SCF13349.1"/>
    </source>
</evidence>
<organism evidence="2 3">
    <name type="scientific">Micromonospora echinospora</name>
    <name type="common">Micromonospora purpurea</name>
    <dbReference type="NCBI Taxonomy" id="1877"/>
    <lineage>
        <taxon>Bacteria</taxon>
        <taxon>Bacillati</taxon>
        <taxon>Actinomycetota</taxon>
        <taxon>Actinomycetes</taxon>
        <taxon>Micromonosporales</taxon>
        <taxon>Micromonosporaceae</taxon>
        <taxon>Micromonospora</taxon>
    </lineage>
</organism>
<evidence type="ECO:0000256" key="1">
    <source>
        <dbReference type="SAM" id="MobiDB-lite"/>
    </source>
</evidence>
<feature type="region of interest" description="Disordered" evidence="1">
    <location>
        <begin position="186"/>
        <end position="216"/>
    </location>
</feature>
<keyword evidence="3" id="KW-1185">Reference proteome</keyword>
<dbReference type="InterPro" id="IPR023393">
    <property type="entry name" value="START-like_dom_sf"/>
</dbReference>
<gene>
    <name evidence="2" type="ORF">GA0070618_3440</name>
</gene>
<feature type="compositionally biased region" description="Basic and acidic residues" evidence="1">
    <location>
        <begin position="187"/>
        <end position="210"/>
    </location>
</feature>
<protein>
    <recommendedName>
        <fullName evidence="4">Polyketide cyclase / dehydrase and lipid transport</fullName>
    </recommendedName>
</protein>
<sequence>MTSNRTRWTLLGAVVVTGGAVGVGRAVGVRRRRRQPERAGGWYVVRRGITVDRPVEAVVGFWTDRERLDRALDEWATLEQLGPNRWRCVARDPSGDGGAEWRADVTVAGPGRLRWEVTDGPAPQEGHVDLVAAPGGRGTEIRAELRYRSAGPLRRALGLARGDDPDVGLRTTLRRVKSLIECGQVIDTHRDPSGRSPRQERATDVVRDRLIAGGRP</sequence>
<name>A0A1C4XXY1_MICEC</name>
<dbReference type="Proteomes" id="UP000198253">
    <property type="component" value="Chromosome I"/>
</dbReference>
<accession>A0A1C4XXY1</accession>